<dbReference type="EMBL" id="LNYL01000045">
    <property type="protein sequence ID" value="KTD25287.1"/>
    <property type="molecule type" value="Genomic_DNA"/>
</dbReference>
<evidence type="ECO:0000256" key="1">
    <source>
        <dbReference type="SAM" id="Phobius"/>
    </source>
</evidence>
<feature type="transmembrane region" description="Helical" evidence="1">
    <location>
        <begin position="12"/>
        <end position="38"/>
    </location>
</feature>
<protein>
    <submittedName>
        <fullName evidence="2">Uncharacterized protein</fullName>
    </submittedName>
</protein>
<name>A0A0W0VYG5_9GAMM</name>
<organism evidence="2 3">
    <name type="scientific">Legionella maceachernii</name>
    <dbReference type="NCBI Taxonomy" id="466"/>
    <lineage>
        <taxon>Bacteria</taxon>
        <taxon>Pseudomonadati</taxon>
        <taxon>Pseudomonadota</taxon>
        <taxon>Gammaproteobacteria</taxon>
        <taxon>Legionellales</taxon>
        <taxon>Legionellaceae</taxon>
        <taxon>Legionella</taxon>
    </lineage>
</organism>
<accession>A0A0W0VYG5</accession>
<keyword evidence="3" id="KW-1185">Reference proteome</keyword>
<keyword evidence="1" id="KW-0812">Transmembrane</keyword>
<dbReference type="Proteomes" id="UP000054908">
    <property type="component" value="Unassembled WGS sequence"/>
</dbReference>
<keyword evidence="1" id="KW-1133">Transmembrane helix</keyword>
<gene>
    <name evidence="2" type="ORF">Lmac_2265</name>
</gene>
<evidence type="ECO:0000313" key="3">
    <source>
        <dbReference type="Proteomes" id="UP000054908"/>
    </source>
</evidence>
<dbReference type="STRING" id="466.Lmac_2265"/>
<reference evidence="2 3" key="1">
    <citation type="submission" date="2015-11" db="EMBL/GenBank/DDBJ databases">
        <title>Genomic analysis of 38 Legionella species identifies large and diverse effector repertoires.</title>
        <authorList>
            <person name="Burstein D."/>
            <person name="Amaro F."/>
            <person name="Zusman T."/>
            <person name="Lifshitz Z."/>
            <person name="Cohen O."/>
            <person name="Gilbert J.A."/>
            <person name="Pupko T."/>
            <person name="Shuman H.A."/>
            <person name="Segal G."/>
        </authorList>
    </citation>
    <scope>NUCLEOTIDE SEQUENCE [LARGE SCALE GENOMIC DNA]</scope>
    <source>
        <strain evidence="2 3">PX-1-G2-E2</strain>
    </source>
</reference>
<keyword evidence="1" id="KW-0472">Membrane</keyword>
<proteinExistence type="predicted"/>
<dbReference type="PATRIC" id="fig|466.6.peg.2406"/>
<feature type="transmembrane region" description="Helical" evidence="1">
    <location>
        <begin position="50"/>
        <end position="69"/>
    </location>
</feature>
<comment type="caution">
    <text evidence="2">The sequence shown here is derived from an EMBL/GenBank/DDBJ whole genome shotgun (WGS) entry which is preliminary data.</text>
</comment>
<evidence type="ECO:0000313" key="2">
    <source>
        <dbReference type="EMBL" id="KTD25287.1"/>
    </source>
</evidence>
<dbReference type="AlphaFoldDB" id="A0A0W0VYG5"/>
<sequence length="80" mass="9620">MLFFSLIKRKVALFLVIIILININAIFSYIKIFLFLIINKLDALILDHRIFYYSVILSINILLIINAYIRYKINKKREKE</sequence>